<reference evidence="3 4" key="1">
    <citation type="submission" date="2019-12" db="EMBL/GenBank/DDBJ databases">
        <title>Shewanella insulae sp. nov., isolated from a tidal flat.</title>
        <authorList>
            <person name="Yoon J.-H."/>
        </authorList>
    </citation>
    <scope>NUCLEOTIDE SEQUENCE [LARGE SCALE GENOMIC DNA]</scope>
    <source>
        <strain evidence="3 4">JBTF-M18</strain>
    </source>
</reference>
<dbReference type="AlphaFoldDB" id="A0A6L7HSN5"/>
<dbReference type="InterPro" id="IPR040079">
    <property type="entry name" value="Glutathione_S-Trfase"/>
</dbReference>
<dbReference type="InterPro" id="IPR050983">
    <property type="entry name" value="GST_Omega/HSP26"/>
</dbReference>
<dbReference type="EMBL" id="WRPA01000001">
    <property type="protein sequence ID" value="MXR67165.1"/>
    <property type="molecule type" value="Genomic_DNA"/>
</dbReference>
<organism evidence="3 4">
    <name type="scientific">Shewanella insulae</name>
    <dbReference type="NCBI Taxonomy" id="2681496"/>
    <lineage>
        <taxon>Bacteria</taxon>
        <taxon>Pseudomonadati</taxon>
        <taxon>Pseudomonadota</taxon>
        <taxon>Gammaproteobacteria</taxon>
        <taxon>Alteromonadales</taxon>
        <taxon>Shewanellaceae</taxon>
        <taxon>Shewanella</taxon>
    </lineage>
</organism>
<dbReference type="GO" id="GO:0016740">
    <property type="term" value="F:transferase activity"/>
    <property type="evidence" value="ECO:0007669"/>
    <property type="project" value="UniProtKB-KW"/>
</dbReference>
<dbReference type="CDD" id="cd03060">
    <property type="entry name" value="GST_N_Omega_like"/>
    <property type="match status" value="1"/>
</dbReference>
<accession>A0A6L7HSN5</accession>
<dbReference type="PANTHER" id="PTHR43968">
    <property type="match status" value="1"/>
</dbReference>
<dbReference type="Gene3D" id="1.20.1050.10">
    <property type="match status" value="1"/>
</dbReference>
<evidence type="ECO:0000259" key="2">
    <source>
        <dbReference type="PROSITE" id="PS50405"/>
    </source>
</evidence>
<dbReference type="Pfam" id="PF13417">
    <property type="entry name" value="GST_N_3"/>
    <property type="match status" value="1"/>
</dbReference>
<keyword evidence="3" id="KW-0808">Transferase</keyword>
<dbReference type="GO" id="GO:0005737">
    <property type="term" value="C:cytoplasm"/>
    <property type="evidence" value="ECO:0007669"/>
    <property type="project" value="TreeGrafter"/>
</dbReference>
<dbReference type="InterPro" id="IPR036249">
    <property type="entry name" value="Thioredoxin-like_sf"/>
</dbReference>
<evidence type="ECO:0000259" key="1">
    <source>
        <dbReference type="PROSITE" id="PS50404"/>
    </source>
</evidence>
<dbReference type="PROSITE" id="PS50405">
    <property type="entry name" value="GST_CTER"/>
    <property type="match status" value="1"/>
</dbReference>
<dbReference type="InterPro" id="IPR010987">
    <property type="entry name" value="Glutathione-S-Trfase_C-like"/>
</dbReference>
<sequence length="223" mass="25636">MAYPILYSFRRCPYAMRARLGLFLAGQEVELREIVLKHKPEPMLAASPKGTVPVLILEDGSVIDESLSIMLWALSEKAKEGDEKTKALLLTHEPGLQQAAMALIEANDNEFKPWLDKYKYADRHPEQTQDEYRTQGERFITQLEARLSQHDQLVSDLPSLADYAIFPFVRQFAHVDKNWWQQSPYPKVRAWLANHIDSPAFAAIMKKYPTWLDSGESFSLLEN</sequence>
<protein>
    <submittedName>
        <fullName evidence="3">Glutathione S-transferase</fullName>
    </submittedName>
</protein>
<dbReference type="SUPFAM" id="SSF47616">
    <property type="entry name" value="GST C-terminal domain-like"/>
    <property type="match status" value="1"/>
</dbReference>
<dbReference type="Gene3D" id="3.40.30.10">
    <property type="entry name" value="Glutaredoxin"/>
    <property type="match status" value="1"/>
</dbReference>
<dbReference type="Proteomes" id="UP000474778">
    <property type="component" value="Unassembled WGS sequence"/>
</dbReference>
<dbReference type="RefSeq" id="WP_160793625.1">
    <property type="nucleotide sequence ID" value="NZ_WRPA01000001.1"/>
</dbReference>
<dbReference type="Pfam" id="PF13410">
    <property type="entry name" value="GST_C_2"/>
    <property type="match status" value="1"/>
</dbReference>
<dbReference type="SUPFAM" id="SSF52833">
    <property type="entry name" value="Thioredoxin-like"/>
    <property type="match status" value="1"/>
</dbReference>
<proteinExistence type="predicted"/>
<feature type="domain" description="GST C-terminal" evidence="2">
    <location>
        <begin position="92"/>
        <end position="223"/>
    </location>
</feature>
<dbReference type="PANTHER" id="PTHR43968:SF6">
    <property type="entry name" value="GLUTATHIONE S-TRANSFERASE OMEGA"/>
    <property type="match status" value="1"/>
</dbReference>
<dbReference type="SFLD" id="SFLDS00019">
    <property type="entry name" value="Glutathione_Transferase_(cytos"/>
    <property type="match status" value="1"/>
</dbReference>
<name>A0A6L7HSN5_9GAMM</name>
<dbReference type="CDD" id="cd03196">
    <property type="entry name" value="GST_C_5"/>
    <property type="match status" value="1"/>
</dbReference>
<comment type="caution">
    <text evidence="3">The sequence shown here is derived from an EMBL/GenBank/DDBJ whole genome shotgun (WGS) entry which is preliminary data.</text>
</comment>
<evidence type="ECO:0000313" key="3">
    <source>
        <dbReference type="EMBL" id="MXR67165.1"/>
    </source>
</evidence>
<gene>
    <name evidence="3" type="ORF">GNT65_00465</name>
</gene>
<evidence type="ECO:0000313" key="4">
    <source>
        <dbReference type="Proteomes" id="UP000474778"/>
    </source>
</evidence>
<dbReference type="InterPro" id="IPR036282">
    <property type="entry name" value="Glutathione-S-Trfase_C_sf"/>
</dbReference>
<feature type="domain" description="GST N-terminal" evidence="1">
    <location>
        <begin position="2"/>
        <end position="81"/>
    </location>
</feature>
<dbReference type="InterPro" id="IPR004045">
    <property type="entry name" value="Glutathione_S-Trfase_N"/>
</dbReference>
<keyword evidence="4" id="KW-1185">Reference proteome</keyword>
<dbReference type="PROSITE" id="PS50404">
    <property type="entry name" value="GST_NTER"/>
    <property type="match status" value="1"/>
</dbReference>